<dbReference type="STRING" id="551996.SAMN05192573_10624"/>
<dbReference type="Pfam" id="PF21906">
    <property type="entry name" value="WHD_NrtR"/>
    <property type="match status" value="1"/>
</dbReference>
<reference evidence="3" key="1">
    <citation type="submission" date="2016-10" db="EMBL/GenBank/DDBJ databases">
        <authorList>
            <person name="Varghese N."/>
            <person name="Submissions S."/>
        </authorList>
    </citation>
    <scope>NUCLEOTIDE SEQUENCE [LARGE SCALE GENOMIC DNA]</scope>
    <source>
        <strain evidence="3">Gh-67</strain>
    </source>
</reference>
<feature type="domain" description="Nudix hydrolase" evidence="1">
    <location>
        <begin position="20"/>
        <end position="168"/>
    </location>
</feature>
<dbReference type="PROSITE" id="PS51462">
    <property type="entry name" value="NUDIX"/>
    <property type="match status" value="1"/>
</dbReference>
<keyword evidence="3" id="KW-1185">Reference proteome</keyword>
<dbReference type="CDD" id="cd18873">
    <property type="entry name" value="NUDIX_NadM_like"/>
    <property type="match status" value="1"/>
</dbReference>
<gene>
    <name evidence="2" type="ORF">SAMN05192573_10624</name>
</gene>
<dbReference type="RefSeq" id="WP_091167709.1">
    <property type="nucleotide sequence ID" value="NZ_CP071878.2"/>
</dbReference>
<dbReference type="InterPro" id="IPR036388">
    <property type="entry name" value="WH-like_DNA-bd_sf"/>
</dbReference>
<dbReference type="Gene3D" id="3.90.79.10">
    <property type="entry name" value="Nucleoside Triphosphate Pyrophosphohydrolase"/>
    <property type="match status" value="1"/>
</dbReference>
<evidence type="ECO:0000259" key="1">
    <source>
        <dbReference type="PROSITE" id="PS51462"/>
    </source>
</evidence>
<dbReference type="SUPFAM" id="SSF55811">
    <property type="entry name" value="Nudix"/>
    <property type="match status" value="1"/>
</dbReference>
<protein>
    <submittedName>
        <fullName evidence="2">ADP-ribose pyrophosphatase YjhB, NUDIX family</fullName>
    </submittedName>
</protein>
<dbReference type="Gene3D" id="1.10.10.10">
    <property type="entry name" value="Winged helix-like DNA-binding domain superfamily/Winged helix DNA-binding domain"/>
    <property type="match status" value="1"/>
</dbReference>
<dbReference type="SUPFAM" id="SSF46785">
    <property type="entry name" value="Winged helix' DNA-binding domain"/>
    <property type="match status" value="1"/>
</dbReference>
<dbReference type="EMBL" id="FNCG01000006">
    <property type="protein sequence ID" value="SDG98833.1"/>
    <property type="molecule type" value="Genomic_DNA"/>
</dbReference>
<evidence type="ECO:0000313" key="2">
    <source>
        <dbReference type="EMBL" id="SDG98833.1"/>
    </source>
</evidence>
<evidence type="ECO:0000313" key="3">
    <source>
        <dbReference type="Proteomes" id="UP000199705"/>
    </source>
</evidence>
<dbReference type="InterPro" id="IPR036390">
    <property type="entry name" value="WH_DNA-bd_sf"/>
</dbReference>
<organism evidence="2 3">
    <name type="scientific">Mucilaginibacter gossypii</name>
    <dbReference type="NCBI Taxonomy" id="551996"/>
    <lineage>
        <taxon>Bacteria</taxon>
        <taxon>Pseudomonadati</taxon>
        <taxon>Bacteroidota</taxon>
        <taxon>Sphingobacteriia</taxon>
        <taxon>Sphingobacteriales</taxon>
        <taxon>Sphingobacteriaceae</taxon>
        <taxon>Mucilaginibacter</taxon>
    </lineage>
</organism>
<proteinExistence type="predicted"/>
<dbReference type="PANTHER" id="PTHR43736:SF4">
    <property type="entry name" value="SLR1690 PROTEIN"/>
    <property type="match status" value="1"/>
</dbReference>
<dbReference type="PANTHER" id="PTHR43736">
    <property type="entry name" value="ADP-RIBOSE PYROPHOSPHATASE"/>
    <property type="match status" value="1"/>
</dbReference>
<dbReference type="InterPro" id="IPR054105">
    <property type="entry name" value="WHD_NrtR"/>
</dbReference>
<sequence>MNKEFHQLENNIAGEGFLPGLAVDTVIFGFHDNQLKVLLLAYKNTGLYALPGGFIHDNEDVNEAARRVLQSRTALTNIYLEQFYVFGNYSRYDPGPLKAIMQARGYNPPADHWLLKRFISVGYYALVDFTRAIPTPDEISDSCDWYSLNELPALMQDHQQIINKALETLQNELDQKLIGFNLMTEEFTMGDLQSLYETILNKKLIRAAFQRKMLGLGILERVAKKWTGGAHKAPYLYKFVSNRLPADNS</sequence>
<name>A0A1G7YQK7_9SPHI</name>
<dbReference type="AlphaFoldDB" id="A0A1G7YQK7"/>
<dbReference type="InterPro" id="IPR000086">
    <property type="entry name" value="NUDIX_hydrolase_dom"/>
</dbReference>
<accession>A0A1G7YQK7</accession>
<dbReference type="Pfam" id="PF00293">
    <property type="entry name" value="NUDIX"/>
    <property type="match status" value="1"/>
</dbReference>
<dbReference type="InterPro" id="IPR015797">
    <property type="entry name" value="NUDIX_hydrolase-like_dom_sf"/>
</dbReference>
<dbReference type="Proteomes" id="UP000199705">
    <property type="component" value="Unassembled WGS sequence"/>
</dbReference>